<dbReference type="EMBL" id="JACIJK010000002">
    <property type="protein sequence ID" value="MBB5714103.1"/>
    <property type="molecule type" value="Genomic_DNA"/>
</dbReference>
<keyword evidence="8 13" id="KW-0812">Transmembrane</keyword>
<dbReference type="Proteomes" id="UP000546200">
    <property type="component" value="Unassembled WGS sequence"/>
</dbReference>
<reference evidence="15 16" key="1">
    <citation type="submission" date="2020-08" db="EMBL/GenBank/DDBJ databases">
        <title>Genomic Encyclopedia of Type Strains, Phase IV (KMG-IV): sequencing the most valuable type-strain genomes for metagenomic binning, comparative biology and taxonomic classification.</title>
        <authorList>
            <person name="Goeker M."/>
        </authorList>
    </citation>
    <scope>NUCLEOTIDE SEQUENCE [LARGE SCALE GENOMIC DNA]</scope>
    <source>
        <strain evidence="15 16">DSM 100044</strain>
    </source>
</reference>
<dbReference type="InterPro" id="IPR036890">
    <property type="entry name" value="HATPase_C_sf"/>
</dbReference>
<dbReference type="Gene3D" id="3.30.565.10">
    <property type="entry name" value="Histidine kinase-like ATPase, C-terminal domain"/>
    <property type="match status" value="1"/>
</dbReference>
<dbReference type="SMART" id="SM00387">
    <property type="entry name" value="HATPase_c"/>
    <property type="match status" value="1"/>
</dbReference>
<accession>A0A7W9BBS0</accession>
<comment type="subcellular location">
    <subcellularLocation>
        <location evidence="2">Cell inner membrane</location>
        <topology evidence="2">Multi-pass membrane protein</topology>
    </subcellularLocation>
</comment>
<keyword evidence="11" id="KW-0902">Two-component regulatory system</keyword>
<dbReference type="GO" id="GO:0005886">
    <property type="term" value="C:plasma membrane"/>
    <property type="evidence" value="ECO:0007669"/>
    <property type="project" value="UniProtKB-SubCell"/>
</dbReference>
<sequence>MSIGGFGVAVAILSVATTGTIVVLAPPPPPLRMSAAEALAALHHPSPEFEREVAGEPLPGTRVPQLEGLIAVELHRAPRSVTVTLLEKEEQVGIRAREKGFSAPFPEDSIAGETVIFRQHGKGLFDMIDPRKEPDAYRKSALGLLRPGFALSVLRKDGKWLNVQPVRPFLTGWQRNIVMSLAITLLLLIPLAWIFARRLTRPFRALASSLGDSADAVPEEGPRELREAAAAIGAMRKRLATEAAERARMLTAIAHDLRTPMTGLRLRVEAAPEPQRTRMIADIERMQAMIGEVLTFARDAAAQPELLNIKPVLADIVQEMQGRGSSSCLVHGEDALVSAPPLAFRRAIENLLQNAIDYAGGGVVSVERTAASVCISVSDDGPGIPLVDRERLLRPFERGDASRNRDTGGAGLGLSIVRDFAARNRGSFRLAEATSGGTLAILQLPAA</sequence>
<evidence type="ECO:0000256" key="3">
    <source>
        <dbReference type="ARBA" id="ARBA00012438"/>
    </source>
</evidence>
<dbReference type="InterPro" id="IPR036097">
    <property type="entry name" value="HisK_dim/P_sf"/>
</dbReference>
<dbReference type="InterPro" id="IPR004358">
    <property type="entry name" value="Sig_transdc_His_kin-like_C"/>
</dbReference>
<name>A0A7W9BBS0_9SPHN</name>
<feature type="domain" description="Histidine kinase" evidence="14">
    <location>
        <begin position="252"/>
        <end position="447"/>
    </location>
</feature>
<comment type="caution">
    <text evidence="15">The sequence shown here is derived from an EMBL/GenBank/DDBJ whole genome shotgun (WGS) entry which is preliminary data.</text>
</comment>
<proteinExistence type="predicted"/>
<keyword evidence="9 15" id="KW-0418">Kinase</keyword>
<keyword evidence="5" id="KW-0997">Cell inner membrane</keyword>
<organism evidence="15 16">
    <name type="scientific">Sphingomonas aerophila</name>
    <dbReference type="NCBI Taxonomy" id="1344948"/>
    <lineage>
        <taxon>Bacteria</taxon>
        <taxon>Pseudomonadati</taxon>
        <taxon>Pseudomonadota</taxon>
        <taxon>Alphaproteobacteria</taxon>
        <taxon>Sphingomonadales</taxon>
        <taxon>Sphingomonadaceae</taxon>
        <taxon>Sphingomonas</taxon>
    </lineage>
</organism>
<evidence type="ECO:0000256" key="4">
    <source>
        <dbReference type="ARBA" id="ARBA00022475"/>
    </source>
</evidence>
<dbReference type="EC" id="2.7.13.3" evidence="3"/>
<evidence type="ECO:0000256" key="1">
    <source>
        <dbReference type="ARBA" id="ARBA00000085"/>
    </source>
</evidence>
<keyword evidence="6" id="KW-0597">Phosphoprotein</keyword>
<dbReference type="PANTHER" id="PTHR44936:SF5">
    <property type="entry name" value="SENSOR HISTIDINE KINASE ENVZ"/>
    <property type="match status" value="1"/>
</dbReference>
<dbReference type="SUPFAM" id="SSF47384">
    <property type="entry name" value="Homodimeric domain of signal transducing histidine kinase"/>
    <property type="match status" value="1"/>
</dbReference>
<dbReference type="PROSITE" id="PS50109">
    <property type="entry name" value="HIS_KIN"/>
    <property type="match status" value="1"/>
</dbReference>
<dbReference type="AlphaFoldDB" id="A0A7W9BBS0"/>
<dbReference type="Pfam" id="PF00512">
    <property type="entry name" value="HisKA"/>
    <property type="match status" value="1"/>
</dbReference>
<evidence type="ECO:0000256" key="13">
    <source>
        <dbReference type="SAM" id="Phobius"/>
    </source>
</evidence>
<protein>
    <recommendedName>
        <fullName evidence="3">histidine kinase</fullName>
        <ecNumber evidence="3">2.7.13.3</ecNumber>
    </recommendedName>
</protein>
<evidence type="ECO:0000313" key="16">
    <source>
        <dbReference type="Proteomes" id="UP000546200"/>
    </source>
</evidence>
<evidence type="ECO:0000256" key="6">
    <source>
        <dbReference type="ARBA" id="ARBA00022553"/>
    </source>
</evidence>
<keyword evidence="16" id="KW-1185">Reference proteome</keyword>
<dbReference type="GO" id="GO:0000155">
    <property type="term" value="F:phosphorelay sensor kinase activity"/>
    <property type="evidence" value="ECO:0007669"/>
    <property type="project" value="InterPro"/>
</dbReference>
<dbReference type="PRINTS" id="PR00344">
    <property type="entry name" value="BCTRLSENSOR"/>
</dbReference>
<dbReference type="InterPro" id="IPR003661">
    <property type="entry name" value="HisK_dim/P_dom"/>
</dbReference>
<dbReference type="SUPFAM" id="SSF55874">
    <property type="entry name" value="ATPase domain of HSP90 chaperone/DNA topoisomerase II/histidine kinase"/>
    <property type="match status" value="1"/>
</dbReference>
<dbReference type="CDD" id="cd00082">
    <property type="entry name" value="HisKA"/>
    <property type="match status" value="1"/>
</dbReference>
<dbReference type="PANTHER" id="PTHR44936">
    <property type="entry name" value="SENSOR PROTEIN CREC"/>
    <property type="match status" value="1"/>
</dbReference>
<keyword evidence="12 13" id="KW-0472">Membrane</keyword>
<keyword evidence="4" id="KW-1003">Cell membrane</keyword>
<evidence type="ECO:0000256" key="2">
    <source>
        <dbReference type="ARBA" id="ARBA00004429"/>
    </source>
</evidence>
<dbReference type="InterPro" id="IPR003594">
    <property type="entry name" value="HATPase_dom"/>
</dbReference>
<keyword evidence="10 13" id="KW-1133">Transmembrane helix</keyword>
<dbReference type="Pfam" id="PF02518">
    <property type="entry name" value="HATPase_c"/>
    <property type="match status" value="1"/>
</dbReference>
<evidence type="ECO:0000256" key="10">
    <source>
        <dbReference type="ARBA" id="ARBA00022989"/>
    </source>
</evidence>
<gene>
    <name evidence="15" type="ORF">FHS94_000926</name>
</gene>
<evidence type="ECO:0000313" key="15">
    <source>
        <dbReference type="EMBL" id="MBB5714103.1"/>
    </source>
</evidence>
<evidence type="ECO:0000259" key="14">
    <source>
        <dbReference type="PROSITE" id="PS50109"/>
    </source>
</evidence>
<dbReference type="CDD" id="cd00075">
    <property type="entry name" value="HATPase"/>
    <property type="match status" value="1"/>
</dbReference>
<evidence type="ECO:0000256" key="11">
    <source>
        <dbReference type="ARBA" id="ARBA00023012"/>
    </source>
</evidence>
<dbReference type="SMART" id="SM00388">
    <property type="entry name" value="HisKA"/>
    <property type="match status" value="1"/>
</dbReference>
<feature type="transmembrane region" description="Helical" evidence="13">
    <location>
        <begin position="177"/>
        <end position="196"/>
    </location>
</feature>
<evidence type="ECO:0000256" key="5">
    <source>
        <dbReference type="ARBA" id="ARBA00022519"/>
    </source>
</evidence>
<dbReference type="InterPro" id="IPR005467">
    <property type="entry name" value="His_kinase_dom"/>
</dbReference>
<keyword evidence="7" id="KW-0808">Transferase</keyword>
<comment type="catalytic activity">
    <reaction evidence="1">
        <text>ATP + protein L-histidine = ADP + protein N-phospho-L-histidine.</text>
        <dbReference type="EC" id="2.7.13.3"/>
    </reaction>
</comment>
<dbReference type="Gene3D" id="1.10.287.130">
    <property type="match status" value="1"/>
</dbReference>
<dbReference type="InterPro" id="IPR050980">
    <property type="entry name" value="2C_sensor_his_kinase"/>
</dbReference>
<evidence type="ECO:0000256" key="7">
    <source>
        <dbReference type="ARBA" id="ARBA00022679"/>
    </source>
</evidence>
<evidence type="ECO:0000256" key="12">
    <source>
        <dbReference type="ARBA" id="ARBA00023136"/>
    </source>
</evidence>
<evidence type="ECO:0000256" key="9">
    <source>
        <dbReference type="ARBA" id="ARBA00022777"/>
    </source>
</evidence>
<evidence type="ECO:0000256" key="8">
    <source>
        <dbReference type="ARBA" id="ARBA00022692"/>
    </source>
</evidence>
<feature type="transmembrane region" description="Helical" evidence="13">
    <location>
        <begin position="6"/>
        <end position="25"/>
    </location>
</feature>